<name>A0A0X8X7B5_HALHR</name>
<evidence type="ECO:0000256" key="2">
    <source>
        <dbReference type="PROSITE-ProRule" id="PRU00110"/>
    </source>
</evidence>
<feature type="domain" description="HPt" evidence="3">
    <location>
        <begin position="19"/>
        <end position="112"/>
    </location>
</feature>
<organism evidence="4 5">
    <name type="scientific">Halorhodospira halochloris</name>
    <name type="common">Ectothiorhodospira halochloris</name>
    <dbReference type="NCBI Taxonomy" id="1052"/>
    <lineage>
        <taxon>Bacteria</taxon>
        <taxon>Pseudomonadati</taxon>
        <taxon>Pseudomonadota</taxon>
        <taxon>Gammaproteobacteria</taxon>
        <taxon>Chromatiales</taxon>
        <taxon>Ectothiorhodospiraceae</taxon>
        <taxon>Halorhodospira</taxon>
    </lineage>
</organism>
<evidence type="ECO:0000256" key="1">
    <source>
        <dbReference type="ARBA" id="ARBA00023012"/>
    </source>
</evidence>
<accession>A0A0X8X7B5</accession>
<keyword evidence="5" id="KW-1185">Reference proteome</keyword>
<dbReference type="AlphaFoldDB" id="A0A0X8X7B5"/>
<reference evidence="4" key="1">
    <citation type="submission" date="2016-02" db="EMBL/GenBank/DDBJ databases">
        <title>Halorhodospira halochloris DSM-1059 complete genome, version 2.</title>
        <authorList>
            <person name="Tsukatani Y."/>
        </authorList>
    </citation>
    <scope>NUCLEOTIDE SEQUENCE</scope>
    <source>
        <strain evidence="4">DSM 1059</strain>
    </source>
</reference>
<evidence type="ECO:0000259" key="3">
    <source>
        <dbReference type="PROSITE" id="PS50894"/>
    </source>
</evidence>
<sequence>MAEEPIVDMQQLLDNVGGDENLANMLLARMRQDMPQRMAEIRAALANGDCETAHASTHPLKGGLASIRASEAQSVARLIDDAARDGDLETARSLMSQLEEAIDRLDGFIKEQTNPSLSAGR</sequence>
<evidence type="ECO:0000313" key="5">
    <source>
        <dbReference type="Proteomes" id="UP000218890"/>
    </source>
</evidence>
<dbReference type="InterPro" id="IPR036641">
    <property type="entry name" value="HPT_dom_sf"/>
</dbReference>
<feature type="modified residue" description="Phosphohistidine" evidence="2">
    <location>
        <position position="58"/>
    </location>
</feature>
<dbReference type="Gene3D" id="1.20.120.160">
    <property type="entry name" value="HPT domain"/>
    <property type="match status" value="1"/>
</dbReference>
<dbReference type="KEGG" id="hhk:HH1059_23020"/>
<dbReference type="SUPFAM" id="SSF47226">
    <property type="entry name" value="Histidine-containing phosphotransfer domain, HPT domain"/>
    <property type="match status" value="1"/>
</dbReference>
<dbReference type="EMBL" id="AP017372">
    <property type="protein sequence ID" value="BAU56372.1"/>
    <property type="molecule type" value="Genomic_DNA"/>
</dbReference>
<dbReference type="Proteomes" id="UP000218890">
    <property type="component" value="Chromosome"/>
</dbReference>
<gene>
    <name evidence="4" type="ORF">HH1059_23020</name>
</gene>
<evidence type="ECO:0000313" key="4">
    <source>
        <dbReference type="EMBL" id="BAU56372.1"/>
    </source>
</evidence>
<protein>
    <submittedName>
        <fullName evidence="4">Hpt</fullName>
    </submittedName>
</protein>
<dbReference type="InterPro" id="IPR008207">
    <property type="entry name" value="Sig_transdc_His_kin_Hpt_dom"/>
</dbReference>
<dbReference type="RefSeq" id="WP_200232694.1">
    <property type="nucleotide sequence ID" value="NZ_NRRM01000011.1"/>
</dbReference>
<dbReference type="Pfam" id="PF01627">
    <property type="entry name" value="Hpt"/>
    <property type="match status" value="1"/>
</dbReference>
<dbReference type="GO" id="GO:0004672">
    <property type="term" value="F:protein kinase activity"/>
    <property type="evidence" value="ECO:0007669"/>
    <property type="project" value="UniProtKB-ARBA"/>
</dbReference>
<dbReference type="PROSITE" id="PS50894">
    <property type="entry name" value="HPT"/>
    <property type="match status" value="1"/>
</dbReference>
<keyword evidence="2" id="KW-0597">Phosphoprotein</keyword>
<dbReference type="GO" id="GO:0000160">
    <property type="term" value="P:phosphorelay signal transduction system"/>
    <property type="evidence" value="ECO:0007669"/>
    <property type="project" value="UniProtKB-KW"/>
</dbReference>
<keyword evidence="1" id="KW-0902">Two-component regulatory system</keyword>
<proteinExistence type="predicted"/>